<gene>
    <name evidence="4" type="ORF">Q4527_16485</name>
</gene>
<feature type="modified residue" description="Phosphohistidine" evidence="2">
    <location>
        <position position="60"/>
    </location>
</feature>
<dbReference type="InterPro" id="IPR008207">
    <property type="entry name" value="Sig_transdc_His_kin_Hpt_dom"/>
</dbReference>
<dbReference type="PROSITE" id="PS50894">
    <property type="entry name" value="HPT"/>
    <property type="match status" value="1"/>
</dbReference>
<dbReference type="InterPro" id="IPR036641">
    <property type="entry name" value="HPT_dom_sf"/>
</dbReference>
<dbReference type="GO" id="GO:0000160">
    <property type="term" value="P:phosphorelay signal transduction system"/>
    <property type="evidence" value="ECO:0007669"/>
    <property type="project" value="UniProtKB-KW"/>
</dbReference>
<evidence type="ECO:0000256" key="2">
    <source>
        <dbReference type="PROSITE-ProRule" id="PRU00110"/>
    </source>
</evidence>
<dbReference type="Gene3D" id="1.20.120.160">
    <property type="entry name" value="HPT domain"/>
    <property type="match status" value="1"/>
</dbReference>
<evidence type="ECO:0000256" key="1">
    <source>
        <dbReference type="ARBA" id="ARBA00023012"/>
    </source>
</evidence>
<evidence type="ECO:0000313" key="5">
    <source>
        <dbReference type="Proteomes" id="UP001170717"/>
    </source>
</evidence>
<organism evidence="4 5">
    <name type="scientific">Alteromonas stellipolaris</name>
    <dbReference type="NCBI Taxonomy" id="233316"/>
    <lineage>
        <taxon>Bacteria</taxon>
        <taxon>Pseudomonadati</taxon>
        <taxon>Pseudomonadota</taxon>
        <taxon>Gammaproteobacteria</taxon>
        <taxon>Alteromonadales</taxon>
        <taxon>Alteromonadaceae</taxon>
        <taxon>Alteromonas/Salinimonas group</taxon>
        <taxon>Alteromonas</taxon>
    </lineage>
</organism>
<accession>A0AAW7Z685</accession>
<proteinExistence type="predicted"/>
<dbReference type="GO" id="GO:0004672">
    <property type="term" value="F:protein kinase activity"/>
    <property type="evidence" value="ECO:0007669"/>
    <property type="project" value="UniProtKB-ARBA"/>
</dbReference>
<dbReference type="SUPFAM" id="SSF47226">
    <property type="entry name" value="Histidine-containing phosphotransfer domain, HPT domain"/>
    <property type="match status" value="1"/>
</dbReference>
<evidence type="ECO:0000259" key="3">
    <source>
        <dbReference type="PROSITE" id="PS50894"/>
    </source>
</evidence>
<protein>
    <submittedName>
        <fullName evidence="4">Hpt domain-containing protein</fullName>
    </submittedName>
</protein>
<dbReference type="Pfam" id="PF01627">
    <property type="entry name" value="Hpt"/>
    <property type="match status" value="1"/>
</dbReference>
<dbReference type="AlphaFoldDB" id="A0AAW7Z685"/>
<evidence type="ECO:0000313" key="4">
    <source>
        <dbReference type="EMBL" id="MDO6579003.1"/>
    </source>
</evidence>
<reference evidence="4" key="1">
    <citation type="submission" date="2023-07" db="EMBL/GenBank/DDBJ databases">
        <title>Genome content predicts the carbon catabolic preferences of heterotrophic bacteria.</title>
        <authorList>
            <person name="Gralka M."/>
        </authorList>
    </citation>
    <scope>NUCLEOTIDE SEQUENCE</scope>
    <source>
        <strain evidence="4">F2M12</strain>
    </source>
</reference>
<dbReference type="EMBL" id="JAUOQI010000014">
    <property type="protein sequence ID" value="MDO6579003.1"/>
    <property type="molecule type" value="Genomic_DNA"/>
</dbReference>
<dbReference type="Proteomes" id="UP001170717">
    <property type="component" value="Unassembled WGS sequence"/>
</dbReference>
<name>A0AAW7Z685_9ALTE</name>
<comment type="caution">
    <text evidence="4">The sequence shown here is derived from an EMBL/GenBank/DDBJ whole genome shotgun (WGS) entry which is preliminary data.</text>
</comment>
<keyword evidence="1" id="KW-0902">Two-component regulatory system</keyword>
<keyword evidence="2" id="KW-0597">Phosphoprotein</keyword>
<feature type="domain" description="HPt" evidence="3">
    <location>
        <begin position="21"/>
        <end position="116"/>
    </location>
</feature>
<sequence length="116" mass="12889">MNFDSTSLWQREKALQRLAGNQALLKRVVEMFIEQIDEKYLTLTTALSNKEQEEVRFISHAIKGVSGDVGAELLRHKASSIEILSATGDWDEIDVQIKAMASVIDATKSEMVAAHA</sequence>
<dbReference type="RefSeq" id="WP_303538826.1">
    <property type="nucleotide sequence ID" value="NZ_JAUOQI010000014.1"/>
</dbReference>